<evidence type="ECO:0000313" key="2">
    <source>
        <dbReference type="EMBL" id="ABA51238.1"/>
    </source>
</evidence>
<dbReference type="AlphaFoldDB" id="Q3JH24"/>
<accession>Q3JH24</accession>
<evidence type="ECO:0000313" key="3">
    <source>
        <dbReference type="Proteomes" id="UP000002700"/>
    </source>
</evidence>
<dbReference type="Pfam" id="PF06912">
    <property type="entry name" value="DUF1275"/>
    <property type="match status" value="1"/>
</dbReference>
<dbReference type="PANTHER" id="PTHR37314">
    <property type="entry name" value="SLR0142 PROTEIN"/>
    <property type="match status" value="1"/>
</dbReference>
<feature type="transmembrane region" description="Helical" evidence="1">
    <location>
        <begin position="206"/>
        <end position="226"/>
    </location>
</feature>
<sequence>MRRHVARIADWDCELGPRAAPAPTVFSRNPDAMKPNLPSLLTFNGGYVDTAGFLALQGLFTAHVTGNFVTLGATLVAGSTGAIAKLLALPVFCGVVLAAGVARRLMLRAHAPALKILLGAQWLLLVAGAALAIRLGPFANGDAWPAIATGMALVMAMAIQNAVHRLHLPDALPTTLMTGTVTQLMLHLSERIAGDAAPVRGSPARLANMAWTVVTFALGCAAAALAYLLGGAWAFALPPVLIAFALFLGDERKLEHAL</sequence>
<feature type="transmembrane region" description="Helical" evidence="1">
    <location>
        <begin position="82"/>
        <end position="102"/>
    </location>
</feature>
<keyword evidence="1" id="KW-0812">Transmembrane</keyword>
<feature type="transmembrane region" description="Helical" evidence="1">
    <location>
        <begin position="232"/>
        <end position="249"/>
    </location>
</feature>
<dbReference type="InterPro" id="IPR010699">
    <property type="entry name" value="DUF1275"/>
</dbReference>
<organism evidence="2 3">
    <name type="scientific">Burkholderia pseudomallei (strain 1710b)</name>
    <dbReference type="NCBI Taxonomy" id="320372"/>
    <lineage>
        <taxon>Bacteria</taxon>
        <taxon>Pseudomonadati</taxon>
        <taxon>Pseudomonadota</taxon>
        <taxon>Betaproteobacteria</taxon>
        <taxon>Burkholderiales</taxon>
        <taxon>Burkholderiaceae</taxon>
        <taxon>Burkholderia</taxon>
        <taxon>pseudomallei group</taxon>
    </lineage>
</organism>
<feature type="transmembrane region" description="Helical" evidence="1">
    <location>
        <begin position="143"/>
        <end position="163"/>
    </location>
</feature>
<feature type="transmembrane region" description="Helical" evidence="1">
    <location>
        <begin position="114"/>
        <end position="137"/>
    </location>
</feature>
<keyword evidence="1" id="KW-1133">Transmembrane helix</keyword>
<dbReference type="EMBL" id="CP000125">
    <property type="protein sequence ID" value="ABA51238.1"/>
    <property type="molecule type" value="Genomic_DNA"/>
</dbReference>
<protein>
    <submittedName>
        <fullName evidence="2">Putative membrane protein</fullName>
    </submittedName>
</protein>
<dbReference type="PANTHER" id="PTHR37314:SF5">
    <property type="entry name" value="SLR0142 PROTEIN"/>
    <property type="match status" value="1"/>
</dbReference>
<dbReference type="EnsemblBacteria" id="ABA51238">
    <property type="protein sequence ID" value="ABA51238"/>
    <property type="gene ID" value="BURPS1710b_A1977"/>
</dbReference>
<dbReference type="HOGENOM" id="CLU_090580_0_0_4"/>
<name>Q3JH24_BURP1</name>
<dbReference type="KEGG" id="bpm:BURPS1710b_A1977"/>
<keyword evidence="1" id="KW-0472">Membrane</keyword>
<proteinExistence type="predicted"/>
<reference evidence="2 3" key="1">
    <citation type="submission" date="2005-09" db="EMBL/GenBank/DDBJ databases">
        <authorList>
            <person name="Woods D.E."/>
            <person name="Nierman W.C."/>
        </authorList>
    </citation>
    <scope>NUCLEOTIDE SEQUENCE [LARGE SCALE GENOMIC DNA]</scope>
    <source>
        <strain evidence="2 3">1710b</strain>
    </source>
</reference>
<evidence type="ECO:0000256" key="1">
    <source>
        <dbReference type="SAM" id="Phobius"/>
    </source>
</evidence>
<gene>
    <name evidence="2" type="ordered locus">BURPS1710b_A1977</name>
</gene>
<dbReference type="Proteomes" id="UP000002700">
    <property type="component" value="Chromosome II"/>
</dbReference>